<feature type="transmembrane region" description="Helical" evidence="1">
    <location>
        <begin position="12"/>
        <end position="35"/>
    </location>
</feature>
<dbReference type="SUPFAM" id="SSF69322">
    <property type="entry name" value="Tricorn protease domain 2"/>
    <property type="match status" value="1"/>
</dbReference>
<keyword evidence="1" id="KW-0472">Membrane</keyword>
<proteinExistence type="predicted"/>
<evidence type="ECO:0000256" key="1">
    <source>
        <dbReference type="SAM" id="Phobius"/>
    </source>
</evidence>
<organism evidence="2 3">
    <name type="scientific">Candidatus Uhrbacteria bacterium GW2011_GWF2_46_218</name>
    <dbReference type="NCBI Taxonomy" id="1619001"/>
    <lineage>
        <taxon>Bacteria</taxon>
        <taxon>Candidatus Uhriibacteriota</taxon>
    </lineage>
</organism>
<dbReference type="InterPro" id="IPR013211">
    <property type="entry name" value="LVIVD"/>
</dbReference>
<dbReference type="Proteomes" id="UP000034705">
    <property type="component" value="Unassembled WGS sequence"/>
</dbReference>
<sequence>MFAYEKKQEGFILVEVLVTMALLALFFSGITSAWVNGLQSGRVAGDRTRALFLAEEGLAAVQNLRDAGFTNLTNGTHGINDSGLQWAFAGSSDATDIFTREVTISSIDASTKNITSTVSWEKSDGVISSVALTSYFTNWITATSGGWLTPSQTGVLNLSSTQDGLRVQVSGDYAYIVRASGSPDFFIVNITNPSAPALVGSLSVGNTVTDLVVSGSYAYVTGQNNSAELRIINITNPASPTIVGTYNAPGNANATSVFVSGTNAYVVRASSSDREFLAVNITNPAIPVLLGSLDLGDQGNDVAVSGSYAYVASNSNTQEVQIVNITNPAVPTLAGSYNLSGTSNSSSIAVNSNLVYFSNNDTLYILDDTTHGSPVWQGSTGLGGVINDIAFDGSGLSLIFAATSFSTRECEVVNVYDPTAPVLIGYVNITGSSANGVAYDPVLDQVVMACTDNSSELITITHP</sequence>
<keyword evidence="1" id="KW-1133">Transmembrane helix</keyword>
<accession>A0A0G1PN75</accession>
<keyword evidence="1" id="KW-0812">Transmembrane</keyword>
<evidence type="ECO:0008006" key="4">
    <source>
        <dbReference type="Google" id="ProtNLM"/>
    </source>
</evidence>
<reference evidence="2 3" key="1">
    <citation type="journal article" date="2015" name="Nature">
        <title>rRNA introns, odd ribosomes, and small enigmatic genomes across a large radiation of phyla.</title>
        <authorList>
            <person name="Brown C.T."/>
            <person name="Hug L.A."/>
            <person name="Thomas B.C."/>
            <person name="Sharon I."/>
            <person name="Castelle C.J."/>
            <person name="Singh A."/>
            <person name="Wilkins M.J."/>
            <person name="Williams K.H."/>
            <person name="Banfield J.F."/>
        </authorList>
    </citation>
    <scope>NUCLEOTIDE SEQUENCE [LARGE SCALE GENOMIC DNA]</scope>
</reference>
<dbReference type="Pfam" id="PF08309">
    <property type="entry name" value="LVIVD"/>
    <property type="match status" value="4"/>
</dbReference>
<evidence type="ECO:0000313" key="3">
    <source>
        <dbReference type="Proteomes" id="UP000034705"/>
    </source>
</evidence>
<comment type="caution">
    <text evidence="2">The sequence shown here is derived from an EMBL/GenBank/DDBJ whole genome shotgun (WGS) entry which is preliminary data.</text>
</comment>
<dbReference type="EMBL" id="LCMG01000002">
    <property type="protein sequence ID" value="KKU34249.1"/>
    <property type="molecule type" value="Genomic_DNA"/>
</dbReference>
<gene>
    <name evidence="2" type="ORF">UX45_C0002G0046</name>
</gene>
<dbReference type="AlphaFoldDB" id="A0A0G1PN75"/>
<evidence type="ECO:0000313" key="2">
    <source>
        <dbReference type="EMBL" id="KKU34249.1"/>
    </source>
</evidence>
<name>A0A0G1PN75_9BACT</name>
<protein>
    <recommendedName>
        <fullName evidence="4">LVIVD repeat protein</fullName>
    </recommendedName>
</protein>